<name>A0A9P0H433_NEZVI</name>
<evidence type="ECO:0000313" key="9">
    <source>
        <dbReference type="EMBL" id="CAH1392762.1"/>
    </source>
</evidence>
<comment type="similarity">
    <text evidence="2">Belongs to the DNA2/NAM7 helicase family. SDE3 subfamily.</text>
</comment>
<evidence type="ECO:0000256" key="4">
    <source>
        <dbReference type="ARBA" id="ARBA00022490"/>
    </source>
</evidence>
<dbReference type="GO" id="GO:0016787">
    <property type="term" value="F:hydrolase activity"/>
    <property type="evidence" value="ECO:0007669"/>
    <property type="project" value="UniProtKB-KW"/>
</dbReference>
<evidence type="ECO:0000313" key="10">
    <source>
        <dbReference type="Proteomes" id="UP001152798"/>
    </source>
</evidence>
<evidence type="ECO:0000259" key="8">
    <source>
        <dbReference type="Pfam" id="PF21634"/>
    </source>
</evidence>
<feature type="domain" description="DNA2/NAM7 helicase-like C-terminal" evidence="7">
    <location>
        <begin position="916"/>
        <end position="1110"/>
    </location>
</feature>
<dbReference type="GO" id="GO:0005737">
    <property type="term" value="C:cytoplasm"/>
    <property type="evidence" value="ECO:0007669"/>
    <property type="project" value="UniProtKB-SubCell"/>
</dbReference>
<dbReference type="InterPro" id="IPR041677">
    <property type="entry name" value="DNA2/NAM7_AAA_11"/>
</dbReference>
<dbReference type="PANTHER" id="PTHR45418:SF5">
    <property type="entry name" value="BRCA2-INTERACTING PROTEIN-LIKE-RELATED"/>
    <property type="match status" value="1"/>
</dbReference>
<dbReference type="EMBL" id="OV725078">
    <property type="protein sequence ID" value="CAH1392762.1"/>
    <property type="molecule type" value="Genomic_DNA"/>
</dbReference>
<evidence type="ECO:0000256" key="5">
    <source>
        <dbReference type="ARBA" id="ARBA00047984"/>
    </source>
</evidence>
<reference evidence="9" key="1">
    <citation type="submission" date="2022-01" db="EMBL/GenBank/DDBJ databases">
        <authorList>
            <person name="King R."/>
        </authorList>
    </citation>
    <scope>NUCLEOTIDE SEQUENCE</scope>
</reference>
<keyword evidence="10" id="KW-1185">Reference proteome</keyword>
<dbReference type="InterPro" id="IPR027417">
    <property type="entry name" value="P-loop_NTPase"/>
</dbReference>
<accession>A0A9P0H433</accession>
<evidence type="ECO:0000256" key="1">
    <source>
        <dbReference type="ARBA" id="ARBA00004496"/>
    </source>
</evidence>
<dbReference type="InterPro" id="IPR049080">
    <property type="entry name" value="MOV-10-like_beta-barrel"/>
</dbReference>
<evidence type="ECO:0000259" key="6">
    <source>
        <dbReference type="Pfam" id="PF13086"/>
    </source>
</evidence>
<sequence length="1142" mass="129682">MWGLLNKFTSFFGVSEEEKLSKDEEDEIILSGFSKQSLDLLSLDDSRIAQRLSGKITFTNESMAVIDGKYFFHLKDANSSDIAVGDHVIFMLNEIQLTVKDVIKIDNLDEELQALTIQNLKHEEDDNNFFTTSGVVKNRIARIVVVSTEESPFDEITFNLDCICAEFIPSQGDMVTLEGVIIDNQLSVKKISPKITTIKSGIITKWDVAYGIISDFACFTLESCEPGYIPFEGDRVLASLIRINDSKGYMWRAIQVVKVFQKVEGFSKYECELRQDLTSNQNGIIIPVLPKFTLKINKSMEFTVEIENSNNFDVELLSIFSNTVYQTPQILLTSPKNTCCVIPPFKKLTCTFEIETKYIGHSAIEYIWEFAGFKIPRMFTLEVTSTELKEMELKESKIDIHYPQLKISGLEILNQTYGDKLPGQKKYFKSSIFPVQLGQYSLPEKILLAALPQNNMNFDDLLIQIEQVIPCLKEELSPKTYLQFFSGLLFLEEAELLKQIGELFMERAHFRKVGDFLVLDMPLYSVYANKLIPGDKAIASLPWNDQKTSDFKFEGIIHRISQTEIWIQFSKEFHNSYKQGTEYSLSFIVSRVSLRRMHQAVNLARKFLGDQWLFPTGVRTSSPRLIFDKFPTTEVGVQKNKSYSKVNWNRQGSGYGNKCSIENLIDADIVPRNIDEINWFNKVLNNEQKDAITNILKGEARPLPYIIFGPPGTGKSLTIVETILQLHNLFPSSRILVATPSNSAADLLAERILESGNVEQNKMLRLVGLSAFEQGKITASLIPYTAMIDAKNEYDDRFGIQVITREAIKQFNIIIGTIGCVSILFNLGFPRGFFTHIIVDEAGQATEPEILTVLILLNIQSGQVILAGDPLQLGPVTYSKLAIKCGLQESLLSRLLDRFPYKRDLVGFPKSYGYDPRLVTKLVNNYRSLPSILQLPNMLFYNDDLIPNIIEKSSEESILLSRLRLPFLIKTLDGNAPPLVFHGVQGTNMQENSSYSWYNPQEAYQVFIYLSSLYKAGLSPDHIGIITPYQLQVLKIRQMLEKLNIEPPKLGSVEEFQGQEKMIIIMSVVRSNFEFISYDTQRALGFVRNPRRLNVAISRARAMLIIIGNPHLLCFDQHWKKIIKHCVANNYYTGCDLPSGLI</sequence>
<evidence type="ECO:0000259" key="7">
    <source>
        <dbReference type="Pfam" id="PF13087"/>
    </source>
</evidence>
<dbReference type="AlphaFoldDB" id="A0A9P0H433"/>
<comment type="subcellular location">
    <subcellularLocation>
        <location evidence="1">Cytoplasm</location>
    </subcellularLocation>
</comment>
<feature type="domain" description="DNA2/NAM7 helicase helicase" evidence="6">
    <location>
        <begin position="684"/>
        <end position="770"/>
    </location>
</feature>
<dbReference type="GO" id="GO:0005524">
    <property type="term" value="F:ATP binding"/>
    <property type="evidence" value="ECO:0007669"/>
    <property type="project" value="UniProtKB-KW"/>
</dbReference>
<feature type="domain" description="DNA2/NAM7 helicase helicase" evidence="6">
    <location>
        <begin position="802"/>
        <end position="880"/>
    </location>
</feature>
<dbReference type="InterPro" id="IPR047187">
    <property type="entry name" value="SF1_C_Upf1"/>
</dbReference>
<dbReference type="Pfam" id="PF13087">
    <property type="entry name" value="AAA_12"/>
    <property type="match status" value="1"/>
</dbReference>
<dbReference type="PANTHER" id="PTHR45418">
    <property type="entry name" value="CANCER/TESTIS ANTIGEN 55"/>
    <property type="match status" value="1"/>
</dbReference>
<proteinExistence type="inferred from homology"/>
<feature type="domain" description="Helicase MOV-10-like beta-barrel" evidence="8">
    <location>
        <begin position="512"/>
        <end position="587"/>
    </location>
</feature>
<dbReference type="InterPro" id="IPR041679">
    <property type="entry name" value="DNA2/NAM7-like_C"/>
</dbReference>
<evidence type="ECO:0000256" key="3">
    <source>
        <dbReference type="ARBA" id="ARBA00012552"/>
    </source>
</evidence>
<dbReference type="Gene3D" id="3.40.50.300">
    <property type="entry name" value="P-loop containing nucleotide triphosphate hydrolases"/>
    <property type="match status" value="2"/>
</dbReference>
<dbReference type="GO" id="GO:0003724">
    <property type="term" value="F:RNA helicase activity"/>
    <property type="evidence" value="ECO:0007669"/>
    <property type="project" value="UniProtKB-EC"/>
</dbReference>
<keyword evidence="4" id="KW-0963">Cytoplasm</keyword>
<comment type="catalytic activity">
    <reaction evidence="5">
        <text>ATP + H2O = ADP + phosphate + H(+)</text>
        <dbReference type="Rhea" id="RHEA:13065"/>
        <dbReference type="ChEBI" id="CHEBI:15377"/>
        <dbReference type="ChEBI" id="CHEBI:15378"/>
        <dbReference type="ChEBI" id="CHEBI:30616"/>
        <dbReference type="ChEBI" id="CHEBI:43474"/>
        <dbReference type="ChEBI" id="CHEBI:456216"/>
        <dbReference type="EC" id="3.6.4.13"/>
    </reaction>
</comment>
<dbReference type="SUPFAM" id="SSF52540">
    <property type="entry name" value="P-loop containing nucleoside triphosphate hydrolases"/>
    <property type="match status" value="1"/>
</dbReference>
<dbReference type="OrthoDB" id="6513042at2759"/>
<dbReference type="Proteomes" id="UP001152798">
    <property type="component" value="Chromosome 2"/>
</dbReference>
<dbReference type="Pfam" id="PF21634">
    <property type="entry name" value="MOV-10_beta-barrel"/>
    <property type="match status" value="1"/>
</dbReference>
<organism evidence="9 10">
    <name type="scientific">Nezara viridula</name>
    <name type="common">Southern green stink bug</name>
    <name type="synonym">Cimex viridulus</name>
    <dbReference type="NCBI Taxonomy" id="85310"/>
    <lineage>
        <taxon>Eukaryota</taxon>
        <taxon>Metazoa</taxon>
        <taxon>Ecdysozoa</taxon>
        <taxon>Arthropoda</taxon>
        <taxon>Hexapoda</taxon>
        <taxon>Insecta</taxon>
        <taxon>Pterygota</taxon>
        <taxon>Neoptera</taxon>
        <taxon>Paraneoptera</taxon>
        <taxon>Hemiptera</taxon>
        <taxon>Heteroptera</taxon>
        <taxon>Panheteroptera</taxon>
        <taxon>Pentatomomorpha</taxon>
        <taxon>Pentatomoidea</taxon>
        <taxon>Pentatomidae</taxon>
        <taxon>Pentatominae</taxon>
        <taxon>Nezara</taxon>
    </lineage>
</organism>
<evidence type="ECO:0000256" key="2">
    <source>
        <dbReference type="ARBA" id="ARBA00005601"/>
    </source>
</evidence>
<dbReference type="CDD" id="cd18808">
    <property type="entry name" value="SF1_C_Upf1"/>
    <property type="match status" value="1"/>
</dbReference>
<gene>
    <name evidence="9" type="ORF">NEZAVI_LOCUS3530</name>
</gene>
<protein>
    <recommendedName>
        <fullName evidence="3">RNA helicase</fullName>
        <ecNumber evidence="3">3.6.4.13</ecNumber>
    </recommendedName>
</protein>
<dbReference type="EC" id="3.6.4.13" evidence="3"/>
<dbReference type="Pfam" id="PF13086">
    <property type="entry name" value="AAA_11"/>
    <property type="match status" value="2"/>
</dbReference>